<keyword evidence="7" id="KW-0812">Transmembrane</keyword>
<evidence type="ECO:0000256" key="7">
    <source>
        <dbReference type="ARBA" id="ARBA00022692"/>
    </source>
</evidence>
<dbReference type="InterPro" id="IPR005467">
    <property type="entry name" value="His_kinase_dom"/>
</dbReference>
<dbReference type="FunFam" id="1.10.287.130:FF:000003">
    <property type="entry name" value="Histidine kinase"/>
    <property type="match status" value="1"/>
</dbReference>
<dbReference type="EC" id="2.7.13.3" evidence="3"/>
<evidence type="ECO:0000256" key="5">
    <source>
        <dbReference type="ARBA" id="ARBA00022553"/>
    </source>
</evidence>
<dbReference type="Pfam" id="PF02518">
    <property type="entry name" value="HATPase_c"/>
    <property type="match status" value="1"/>
</dbReference>
<evidence type="ECO:0000256" key="6">
    <source>
        <dbReference type="ARBA" id="ARBA00022679"/>
    </source>
</evidence>
<dbReference type="InterPro" id="IPR011006">
    <property type="entry name" value="CheY-like_superfamily"/>
</dbReference>
<evidence type="ECO:0000256" key="9">
    <source>
        <dbReference type="ARBA" id="ARBA00022777"/>
    </source>
</evidence>
<dbReference type="FunFam" id="3.30.565.10:FF:000010">
    <property type="entry name" value="Sensor histidine kinase RcsC"/>
    <property type="match status" value="1"/>
</dbReference>
<dbReference type="PROSITE" id="PS50110">
    <property type="entry name" value="RESPONSE_REGULATORY"/>
    <property type="match status" value="2"/>
</dbReference>
<name>A0A644TS00_9ZZZZ</name>
<evidence type="ECO:0000259" key="16">
    <source>
        <dbReference type="PROSITE" id="PS50110"/>
    </source>
</evidence>
<dbReference type="InterPro" id="IPR036097">
    <property type="entry name" value="HisK_dim/P_sf"/>
</dbReference>
<dbReference type="Gene3D" id="3.40.50.2300">
    <property type="match status" value="2"/>
</dbReference>
<evidence type="ECO:0000256" key="4">
    <source>
        <dbReference type="ARBA" id="ARBA00022475"/>
    </source>
</evidence>
<keyword evidence="14" id="KW-0175">Coiled coil</keyword>
<dbReference type="Pfam" id="PF00072">
    <property type="entry name" value="Response_reg"/>
    <property type="match status" value="2"/>
</dbReference>
<dbReference type="PANTHER" id="PTHR45339:SF1">
    <property type="entry name" value="HYBRID SIGNAL TRANSDUCTION HISTIDINE KINASE J"/>
    <property type="match status" value="1"/>
</dbReference>
<evidence type="ECO:0000256" key="1">
    <source>
        <dbReference type="ARBA" id="ARBA00000085"/>
    </source>
</evidence>
<dbReference type="GO" id="GO:0005886">
    <property type="term" value="C:plasma membrane"/>
    <property type="evidence" value="ECO:0007669"/>
    <property type="project" value="UniProtKB-SubCell"/>
</dbReference>
<evidence type="ECO:0000256" key="12">
    <source>
        <dbReference type="ARBA" id="ARBA00023012"/>
    </source>
</evidence>
<dbReference type="PRINTS" id="PR00344">
    <property type="entry name" value="BCTRLSENSOR"/>
</dbReference>
<dbReference type="SMART" id="SM00448">
    <property type="entry name" value="REC"/>
    <property type="match status" value="2"/>
</dbReference>
<dbReference type="InterPro" id="IPR003594">
    <property type="entry name" value="HATPase_dom"/>
</dbReference>
<dbReference type="InterPro" id="IPR004358">
    <property type="entry name" value="Sig_transdc_His_kin-like_C"/>
</dbReference>
<evidence type="ECO:0000259" key="15">
    <source>
        <dbReference type="PROSITE" id="PS50109"/>
    </source>
</evidence>
<feature type="domain" description="Response regulatory" evidence="16">
    <location>
        <begin position="444"/>
        <end position="561"/>
    </location>
</feature>
<comment type="caution">
    <text evidence="17">The sequence shown here is derived from an EMBL/GenBank/DDBJ whole genome shotgun (WGS) entry which is preliminary data.</text>
</comment>
<dbReference type="SMART" id="SM00388">
    <property type="entry name" value="HisKA"/>
    <property type="match status" value="1"/>
</dbReference>
<keyword evidence="5" id="KW-0597">Phosphoprotein</keyword>
<dbReference type="GO" id="GO:0005524">
    <property type="term" value="F:ATP binding"/>
    <property type="evidence" value="ECO:0007669"/>
    <property type="project" value="UniProtKB-KW"/>
</dbReference>
<dbReference type="Pfam" id="PF00512">
    <property type="entry name" value="HisKA"/>
    <property type="match status" value="1"/>
</dbReference>
<dbReference type="SUPFAM" id="SSF47384">
    <property type="entry name" value="Homodimeric domain of signal transducing histidine kinase"/>
    <property type="match status" value="1"/>
</dbReference>
<keyword evidence="4" id="KW-1003">Cell membrane</keyword>
<dbReference type="AlphaFoldDB" id="A0A644TS00"/>
<feature type="domain" description="Histidine kinase" evidence="15">
    <location>
        <begin position="61"/>
        <end position="282"/>
    </location>
</feature>
<dbReference type="InterPro" id="IPR003661">
    <property type="entry name" value="HisK_dim/P_dom"/>
</dbReference>
<protein>
    <recommendedName>
        <fullName evidence="3">histidine kinase</fullName>
        <ecNumber evidence="3">2.7.13.3</ecNumber>
    </recommendedName>
</protein>
<accession>A0A644TS00</accession>
<dbReference type="InterPro" id="IPR001789">
    <property type="entry name" value="Sig_transdc_resp-reg_receiver"/>
</dbReference>
<evidence type="ECO:0000256" key="8">
    <source>
        <dbReference type="ARBA" id="ARBA00022741"/>
    </source>
</evidence>
<keyword evidence="12" id="KW-0902">Two-component regulatory system</keyword>
<keyword evidence="8" id="KW-0547">Nucleotide-binding</keyword>
<dbReference type="PANTHER" id="PTHR45339">
    <property type="entry name" value="HYBRID SIGNAL TRANSDUCTION HISTIDINE KINASE J"/>
    <property type="match status" value="1"/>
</dbReference>
<dbReference type="EMBL" id="VSSQ01000049">
    <property type="protein sequence ID" value="MPL69758.1"/>
    <property type="molecule type" value="Genomic_DNA"/>
</dbReference>
<dbReference type="CDD" id="cd16922">
    <property type="entry name" value="HATPase_EvgS-ArcB-TorS-like"/>
    <property type="match status" value="1"/>
</dbReference>
<sequence>MENNPLKDESGMSLQLLRDENKKLLEALKHLEYLKKQEQELIKAKEDAERENRMKSDFLAMMSHEIRTPMNGVIGMTSLLLDTNLTVEQKNFVETLRVSADNLMTIINDILDFSKIESGKMTLEEAPFELRNCIEDALDLFAQKAIERGIDLLYLIQPDVSPFLIGDITRLRQILINLINNAIKFTEEGEVFISIEKVKEEEGYQELQFSVRDSGIGIPKEKIGILFDAFTQADSTTTRRYGGTGLGLAIAKHLVELMDGRIWVESEVGKGSTFFFTIRLRTSGIGKTKLYVRGQIPELKNSRVLIVDDNETNRHIFTLQFESWGMVPFTAKSGHEALAIIEEDEEPFDLAVIDMQMPSMDGLELGRAIKALPFKGDVPMIMLTSLGKINKLPTDVFDAQLSKPIKLAELFEEVLRVIAEARNRRSNLADHNIDKNLAAKLPMRILLAEDNITNQDLVITLLSKMGYKIDAVENGRKVLEMMERKKYDIILMDIQMPVMNGMEATKVICEKYAEHERPKIIAITANAMPGDKERYLSAGMVDYLPKPIKFKDVQSVLIKWGKKKVN</sequence>
<feature type="domain" description="Response regulatory" evidence="16">
    <location>
        <begin position="303"/>
        <end position="418"/>
    </location>
</feature>
<evidence type="ECO:0000256" key="14">
    <source>
        <dbReference type="SAM" id="Coils"/>
    </source>
</evidence>
<keyword evidence="10" id="KW-0067">ATP-binding</keyword>
<keyword evidence="9 17" id="KW-0418">Kinase</keyword>
<keyword evidence="6 17" id="KW-0808">Transferase</keyword>
<keyword evidence="11" id="KW-1133">Transmembrane helix</keyword>
<evidence type="ECO:0000313" key="17">
    <source>
        <dbReference type="EMBL" id="MPL69758.1"/>
    </source>
</evidence>
<dbReference type="PROSITE" id="PS50109">
    <property type="entry name" value="HIS_KIN"/>
    <property type="match status" value="1"/>
</dbReference>
<dbReference type="InterPro" id="IPR036890">
    <property type="entry name" value="HATPase_C_sf"/>
</dbReference>
<reference evidence="17" key="1">
    <citation type="submission" date="2019-08" db="EMBL/GenBank/DDBJ databases">
        <authorList>
            <person name="Kucharzyk K."/>
            <person name="Murdoch R.W."/>
            <person name="Higgins S."/>
            <person name="Loffler F."/>
        </authorList>
    </citation>
    <scope>NUCLEOTIDE SEQUENCE</scope>
</reference>
<dbReference type="GO" id="GO:0000155">
    <property type="term" value="F:phosphorelay sensor kinase activity"/>
    <property type="evidence" value="ECO:0007669"/>
    <property type="project" value="InterPro"/>
</dbReference>
<keyword evidence="13" id="KW-0472">Membrane</keyword>
<comment type="catalytic activity">
    <reaction evidence="1">
        <text>ATP + protein L-histidine = ADP + protein N-phospho-L-histidine.</text>
        <dbReference type="EC" id="2.7.13.3"/>
    </reaction>
</comment>
<evidence type="ECO:0000256" key="2">
    <source>
        <dbReference type="ARBA" id="ARBA00004651"/>
    </source>
</evidence>
<dbReference type="Gene3D" id="1.10.287.130">
    <property type="match status" value="1"/>
</dbReference>
<organism evidence="17">
    <name type="scientific">bioreactor metagenome</name>
    <dbReference type="NCBI Taxonomy" id="1076179"/>
    <lineage>
        <taxon>unclassified sequences</taxon>
        <taxon>metagenomes</taxon>
        <taxon>ecological metagenomes</taxon>
    </lineage>
</organism>
<dbReference type="SMART" id="SM00387">
    <property type="entry name" value="HATPase_c"/>
    <property type="match status" value="1"/>
</dbReference>
<comment type="subcellular location">
    <subcellularLocation>
        <location evidence="2">Cell membrane</location>
        <topology evidence="2">Multi-pass membrane protein</topology>
    </subcellularLocation>
</comment>
<evidence type="ECO:0000256" key="3">
    <source>
        <dbReference type="ARBA" id="ARBA00012438"/>
    </source>
</evidence>
<gene>
    <name evidence="17" type="primary">barA_2</name>
    <name evidence="17" type="ORF">SDC9_15507</name>
</gene>
<proteinExistence type="predicted"/>
<dbReference type="SUPFAM" id="SSF52172">
    <property type="entry name" value="CheY-like"/>
    <property type="match status" value="2"/>
</dbReference>
<evidence type="ECO:0000256" key="13">
    <source>
        <dbReference type="ARBA" id="ARBA00023136"/>
    </source>
</evidence>
<dbReference type="CDD" id="cd17546">
    <property type="entry name" value="REC_hyHK_CKI1_RcsC-like"/>
    <property type="match status" value="2"/>
</dbReference>
<evidence type="ECO:0000256" key="10">
    <source>
        <dbReference type="ARBA" id="ARBA00022840"/>
    </source>
</evidence>
<evidence type="ECO:0000256" key="11">
    <source>
        <dbReference type="ARBA" id="ARBA00022989"/>
    </source>
</evidence>
<dbReference type="SUPFAM" id="SSF55874">
    <property type="entry name" value="ATPase domain of HSP90 chaperone/DNA topoisomerase II/histidine kinase"/>
    <property type="match status" value="1"/>
</dbReference>
<dbReference type="CDD" id="cd00082">
    <property type="entry name" value="HisKA"/>
    <property type="match status" value="1"/>
</dbReference>
<dbReference type="Gene3D" id="3.30.565.10">
    <property type="entry name" value="Histidine kinase-like ATPase, C-terminal domain"/>
    <property type="match status" value="1"/>
</dbReference>
<feature type="coiled-coil region" evidence="14">
    <location>
        <begin position="14"/>
        <end position="54"/>
    </location>
</feature>